<dbReference type="EMBL" id="LR881466">
    <property type="protein sequence ID" value="CAD5315881.1"/>
    <property type="molecule type" value="Genomic_DNA"/>
</dbReference>
<dbReference type="AlphaFoldDB" id="A0A7G2E540"/>
<dbReference type="PANTHER" id="PTHR31111">
    <property type="entry name" value="BNAA05G37150D PROTEIN-RELATED"/>
    <property type="match status" value="1"/>
</dbReference>
<reference evidence="2 3" key="1">
    <citation type="submission" date="2020-09" db="EMBL/GenBank/DDBJ databases">
        <authorList>
            <person name="Ashkenazy H."/>
        </authorList>
    </citation>
    <scope>NUCLEOTIDE SEQUENCE [LARGE SCALE GENOMIC DNA]</scope>
    <source>
        <strain evidence="3">cv. Cdm-0</strain>
    </source>
</reference>
<dbReference type="Pfam" id="PF08268">
    <property type="entry name" value="FBA_3"/>
    <property type="match status" value="1"/>
</dbReference>
<dbReference type="Proteomes" id="UP000516314">
    <property type="component" value="Chromosome 1"/>
</dbReference>
<organism evidence="2 3">
    <name type="scientific">Arabidopsis thaliana</name>
    <name type="common">Mouse-ear cress</name>
    <dbReference type="NCBI Taxonomy" id="3702"/>
    <lineage>
        <taxon>Eukaryota</taxon>
        <taxon>Viridiplantae</taxon>
        <taxon>Streptophyta</taxon>
        <taxon>Embryophyta</taxon>
        <taxon>Tracheophyta</taxon>
        <taxon>Spermatophyta</taxon>
        <taxon>Magnoliopsida</taxon>
        <taxon>eudicotyledons</taxon>
        <taxon>Gunneridae</taxon>
        <taxon>Pentapetalae</taxon>
        <taxon>rosids</taxon>
        <taxon>malvids</taxon>
        <taxon>Brassicales</taxon>
        <taxon>Brassicaceae</taxon>
        <taxon>Camelineae</taxon>
        <taxon>Arabidopsis</taxon>
    </lineage>
</organism>
<dbReference type="InterPro" id="IPR017451">
    <property type="entry name" value="F-box-assoc_interact_dom"/>
</dbReference>
<evidence type="ECO:0000259" key="1">
    <source>
        <dbReference type="Pfam" id="PF08268"/>
    </source>
</evidence>
<accession>A0A7G2E540</accession>
<proteinExistence type="predicted"/>
<evidence type="ECO:0000313" key="3">
    <source>
        <dbReference type="Proteomes" id="UP000516314"/>
    </source>
</evidence>
<dbReference type="InterPro" id="IPR013187">
    <property type="entry name" value="F-box-assoc_dom_typ3"/>
</dbReference>
<protein>
    <submittedName>
        <fullName evidence="2">(thale cress) hypothetical protein</fullName>
    </submittedName>
</protein>
<evidence type="ECO:0000313" key="2">
    <source>
        <dbReference type="EMBL" id="CAD5315881.1"/>
    </source>
</evidence>
<name>A0A7G2E540_ARATH</name>
<dbReference type="PANTHER" id="PTHR31111:SF43">
    <property type="entry name" value="F-BOX ASSOCIATED UBIQUITINATION EFFECTOR FAMILY PROTEIN"/>
    <property type="match status" value="1"/>
</dbReference>
<feature type="domain" description="F-box associated beta-propeller type 3" evidence="1">
    <location>
        <begin position="44"/>
        <end position="138"/>
    </location>
</feature>
<gene>
    <name evidence="2" type="ORF">AT9943_LOCUS4227</name>
</gene>
<dbReference type="NCBIfam" id="TIGR01640">
    <property type="entry name" value="F_box_assoc_1"/>
    <property type="match status" value="1"/>
</dbReference>
<sequence>MDRVEEEAEDREVSIQSKEDESFCKFLEMIPLDLIPDILLRLPAKSAASSLGYDPVEGKYKVLCISCSRYQDPLVFTLGPQESWRVTQNTPKHVPLSAEGLILSICINGQVYYEASIPFGVDDSSEVEKVLMSFDVRMKRNKNGHLENFLNLTRSGKFLGG</sequence>